<evidence type="ECO:0000313" key="1">
    <source>
        <dbReference type="EMBL" id="CAG2247633.1"/>
    </source>
</evidence>
<comment type="caution">
    <text evidence="1">The sequence shown here is derived from an EMBL/GenBank/DDBJ whole genome shotgun (WGS) entry which is preliminary data.</text>
</comment>
<reference evidence="1" key="1">
    <citation type="submission" date="2021-03" db="EMBL/GenBank/DDBJ databases">
        <authorList>
            <person name="Bekaert M."/>
        </authorList>
    </citation>
    <scope>NUCLEOTIDE SEQUENCE</scope>
</reference>
<organism evidence="1 2">
    <name type="scientific">Mytilus edulis</name>
    <name type="common">Blue mussel</name>
    <dbReference type="NCBI Taxonomy" id="6550"/>
    <lineage>
        <taxon>Eukaryota</taxon>
        <taxon>Metazoa</taxon>
        <taxon>Spiralia</taxon>
        <taxon>Lophotrochozoa</taxon>
        <taxon>Mollusca</taxon>
        <taxon>Bivalvia</taxon>
        <taxon>Autobranchia</taxon>
        <taxon>Pteriomorphia</taxon>
        <taxon>Mytilida</taxon>
        <taxon>Mytiloidea</taxon>
        <taxon>Mytilidae</taxon>
        <taxon>Mytilinae</taxon>
        <taxon>Mytilus</taxon>
    </lineage>
</organism>
<accession>A0A8S3UU90</accession>
<dbReference type="AlphaFoldDB" id="A0A8S3UU90"/>
<keyword evidence="2" id="KW-1185">Reference proteome</keyword>
<evidence type="ECO:0000313" key="2">
    <source>
        <dbReference type="Proteomes" id="UP000683360"/>
    </source>
</evidence>
<proteinExistence type="predicted"/>
<sequence length="193" mass="22434">MNVKGASLSADKIVQRTDQSHHEYPLLTQTKDAFYGCYMGKFPMNSQRLSFEVEIQKKSVISWMLLLWDFVIRTTPENCVFAESMVPKNLKDKEKYKKGDKTHQYTMTMRSDGLFPTVFTNGNISKEVTLRVLNFYAETEENRKKANLRDYEFIAVQVDKTAGNLQLIEEQLNGRCSTVHSETINESIEYYEK</sequence>
<dbReference type="Proteomes" id="UP000683360">
    <property type="component" value="Unassembled WGS sequence"/>
</dbReference>
<dbReference type="EMBL" id="CAJPWZ010002912">
    <property type="protein sequence ID" value="CAG2247633.1"/>
    <property type="molecule type" value="Genomic_DNA"/>
</dbReference>
<protein>
    <submittedName>
        <fullName evidence="1">Uncharacterized protein</fullName>
    </submittedName>
</protein>
<name>A0A8S3UU90_MYTED</name>
<gene>
    <name evidence="1" type="ORF">MEDL_59560</name>
</gene>